<dbReference type="AlphaFoldDB" id="A0AAV9CV37"/>
<dbReference type="InterPro" id="IPR012334">
    <property type="entry name" value="Pectin_lyas_fold"/>
</dbReference>
<evidence type="ECO:0000313" key="1">
    <source>
        <dbReference type="EMBL" id="KAK1292755.1"/>
    </source>
</evidence>
<accession>A0AAV9CV37</accession>
<dbReference type="EMBL" id="JAUJYO010000017">
    <property type="protein sequence ID" value="KAK1292755.1"/>
    <property type="molecule type" value="Genomic_DNA"/>
</dbReference>
<keyword evidence="2" id="KW-1185">Reference proteome</keyword>
<organism evidence="1 2">
    <name type="scientific">Acorus calamus</name>
    <name type="common">Sweet flag</name>
    <dbReference type="NCBI Taxonomy" id="4465"/>
    <lineage>
        <taxon>Eukaryota</taxon>
        <taxon>Viridiplantae</taxon>
        <taxon>Streptophyta</taxon>
        <taxon>Embryophyta</taxon>
        <taxon>Tracheophyta</taxon>
        <taxon>Spermatophyta</taxon>
        <taxon>Magnoliopsida</taxon>
        <taxon>Liliopsida</taxon>
        <taxon>Acoraceae</taxon>
        <taxon>Acorus</taxon>
    </lineage>
</organism>
<evidence type="ECO:0000313" key="2">
    <source>
        <dbReference type="Proteomes" id="UP001180020"/>
    </source>
</evidence>
<proteinExistence type="predicted"/>
<name>A0AAV9CV37_ACOCL</name>
<comment type="caution">
    <text evidence="1">The sequence shown here is derived from an EMBL/GenBank/DDBJ whole genome shotgun (WGS) entry which is preliminary data.</text>
</comment>
<dbReference type="SUPFAM" id="SSF51126">
    <property type="entry name" value="Pectin lyase-like"/>
    <property type="match status" value="1"/>
</dbReference>
<reference evidence="1" key="2">
    <citation type="submission" date="2023-06" db="EMBL/GenBank/DDBJ databases">
        <authorList>
            <person name="Ma L."/>
            <person name="Liu K.-W."/>
            <person name="Li Z."/>
            <person name="Hsiao Y.-Y."/>
            <person name="Qi Y."/>
            <person name="Fu T."/>
            <person name="Tang G."/>
            <person name="Zhang D."/>
            <person name="Sun W.-H."/>
            <person name="Liu D.-K."/>
            <person name="Li Y."/>
            <person name="Chen G.-Z."/>
            <person name="Liu X.-D."/>
            <person name="Liao X.-Y."/>
            <person name="Jiang Y.-T."/>
            <person name="Yu X."/>
            <person name="Hao Y."/>
            <person name="Huang J."/>
            <person name="Zhao X.-W."/>
            <person name="Ke S."/>
            <person name="Chen Y.-Y."/>
            <person name="Wu W.-L."/>
            <person name="Hsu J.-L."/>
            <person name="Lin Y.-F."/>
            <person name="Huang M.-D."/>
            <person name="Li C.-Y."/>
            <person name="Huang L."/>
            <person name="Wang Z.-W."/>
            <person name="Zhao X."/>
            <person name="Zhong W.-Y."/>
            <person name="Peng D.-H."/>
            <person name="Ahmad S."/>
            <person name="Lan S."/>
            <person name="Zhang J.-S."/>
            <person name="Tsai W.-C."/>
            <person name="Van De Peer Y."/>
            <person name="Liu Z.-J."/>
        </authorList>
    </citation>
    <scope>NUCLEOTIDE SEQUENCE</scope>
    <source>
        <strain evidence="1">CP</strain>
        <tissue evidence="1">Leaves</tissue>
    </source>
</reference>
<sequence>MAIFAGQQFYVDNIWEEAVALISSWGCALGGVTSIRLVREGKPEPITQAVAVLVGGDKVAFYNCAFEGVQDTLSDQ</sequence>
<dbReference type="InterPro" id="IPR011050">
    <property type="entry name" value="Pectin_lyase_fold/virulence"/>
</dbReference>
<dbReference type="Proteomes" id="UP001180020">
    <property type="component" value="Unassembled WGS sequence"/>
</dbReference>
<reference evidence="1" key="1">
    <citation type="journal article" date="2023" name="Nat. Commun.">
        <title>Diploid and tetraploid genomes of Acorus and the evolution of monocots.</title>
        <authorList>
            <person name="Ma L."/>
            <person name="Liu K.W."/>
            <person name="Li Z."/>
            <person name="Hsiao Y.Y."/>
            <person name="Qi Y."/>
            <person name="Fu T."/>
            <person name="Tang G.D."/>
            <person name="Zhang D."/>
            <person name="Sun W.H."/>
            <person name="Liu D.K."/>
            <person name="Li Y."/>
            <person name="Chen G.Z."/>
            <person name="Liu X.D."/>
            <person name="Liao X.Y."/>
            <person name="Jiang Y.T."/>
            <person name="Yu X."/>
            <person name="Hao Y."/>
            <person name="Huang J."/>
            <person name="Zhao X.W."/>
            <person name="Ke S."/>
            <person name="Chen Y.Y."/>
            <person name="Wu W.L."/>
            <person name="Hsu J.L."/>
            <person name="Lin Y.F."/>
            <person name="Huang M.D."/>
            <person name="Li C.Y."/>
            <person name="Huang L."/>
            <person name="Wang Z.W."/>
            <person name="Zhao X."/>
            <person name="Zhong W.Y."/>
            <person name="Peng D.H."/>
            <person name="Ahmad S."/>
            <person name="Lan S."/>
            <person name="Zhang J.S."/>
            <person name="Tsai W.C."/>
            <person name="Van de Peer Y."/>
            <person name="Liu Z.J."/>
        </authorList>
    </citation>
    <scope>NUCLEOTIDE SEQUENCE</scope>
    <source>
        <strain evidence="1">CP</strain>
    </source>
</reference>
<gene>
    <name evidence="1" type="primary">PME52</name>
    <name evidence="1" type="ORF">QJS10_CPB17g01025</name>
</gene>
<protein>
    <submittedName>
        <fullName evidence="1">Pectinesterase 52</fullName>
    </submittedName>
</protein>
<dbReference type="Gene3D" id="2.160.20.10">
    <property type="entry name" value="Single-stranded right-handed beta-helix, Pectin lyase-like"/>
    <property type="match status" value="1"/>
</dbReference>